<feature type="transmembrane region" description="Helical" evidence="1">
    <location>
        <begin position="332"/>
        <end position="350"/>
    </location>
</feature>
<dbReference type="EMBL" id="RJSE01000005">
    <property type="protein sequence ID" value="RNL64248.1"/>
    <property type="molecule type" value="Genomic_DNA"/>
</dbReference>
<evidence type="ECO:0000313" key="3">
    <source>
        <dbReference type="Proteomes" id="UP000267128"/>
    </source>
</evidence>
<feature type="transmembrane region" description="Helical" evidence="1">
    <location>
        <begin position="268"/>
        <end position="287"/>
    </location>
</feature>
<feature type="transmembrane region" description="Helical" evidence="1">
    <location>
        <begin position="164"/>
        <end position="186"/>
    </location>
</feature>
<evidence type="ECO:0000313" key="2">
    <source>
        <dbReference type="EMBL" id="RNL64248.1"/>
    </source>
</evidence>
<keyword evidence="1" id="KW-0472">Membrane</keyword>
<keyword evidence="1" id="KW-1133">Transmembrane helix</keyword>
<feature type="transmembrane region" description="Helical" evidence="1">
    <location>
        <begin position="362"/>
        <end position="381"/>
    </location>
</feature>
<dbReference type="AlphaFoldDB" id="A0A3N0CLC5"/>
<keyword evidence="1" id="KW-0812">Transmembrane</keyword>
<organism evidence="2 3">
    <name type="scientific">Nocardioides marmoriginsengisoli</name>
    <dbReference type="NCBI Taxonomy" id="661483"/>
    <lineage>
        <taxon>Bacteria</taxon>
        <taxon>Bacillati</taxon>
        <taxon>Actinomycetota</taxon>
        <taxon>Actinomycetes</taxon>
        <taxon>Propionibacteriales</taxon>
        <taxon>Nocardioidaceae</taxon>
        <taxon>Nocardioides</taxon>
    </lineage>
</organism>
<dbReference type="InterPro" id="IPR018674">
    <property type="entry name" value="DUF2142_membrane"/>
</dbReference>
<name>A0A3N0CLC5_9ACTN</name>
<feature type="transmembrane region" description="Helical" evidence="1">
    <location>
        <begin position="216"/>
        <end position="232"/>
    </location>
</feature>
<dbReference type="Proteomes" id="UP000267128">
    <property type="component" value="Unassembled WGS sequence"/>
</dbReference>
<feature type="transmembrane region" description="Helical" evidence="1">
    <location>
        <begin position="192"/>
        <end position="209"/>
    </location>
</feature>
<feature type="transmembrane region" description="Helical" evidence="1">
    <location>
        <begin position="12"/>
        <end position="33"/>
    </location>
</feature>
<dbReference type="RefSeq" id="WP_123226824.1">
    <property type="nucleotide sequence ID" value="NZ_RJSE01000005.1"/>
</dbReference>
<protein>
    <recommendedName>
        <fullName evidence="4">DUF2142 domain-containing protein</fullName>
    </recommendedName>
</protein>
<feature type="transmembrane region" description="Helical" evidence="1">
    <location>
        <begin position="421"/>
        <end position="439"/>
    </location>
</feature>
<comment type="caution">
    <text evidence="2">The sequence shown here is derived from an EMBL/GenBank/DDBJ whole genome shotgun (WGS) entry which is preliminary data.</text>
</comment>
<dbReference type="OrthoDB" id="3218260at2"/>
<feature type="transmembrane region" description="Helical" evidence="1">
    <location>
        <begin position="451"/>
        <end position="471"/>
    </location>
</feature>
<gene>
    <name evidence="2" type="ORF">EFK50_06875</name>
</gene>
<sequence length="490" mass="51555">MNAADHRLRSTLLAGAGLLLVQLGWILSLAPHYGIDEFDHALRASSVAAGHWQPGDDLVSGEDGRGDLIPVRADVARSVRASCESRPYTGPLNCRPKADLGNGEVLIASAAARYNPTYYAVVGTVAKSFHGDANLYALRIVSALLCCLLFMLTLWLALGGARTLWPLAGMLLAALPTTVYSSTVAAPNGLEMFAGLGVWVALGVVVAGPAGRQRRGSAYGVLALSAAVLTNTHTLGPVWLVLILAVTAVVHGPVRTVRSLWPRRGTEVVLAVAVSAAVAFAVGWIVLSGVNDPATEGTTYPGSPWPSILRGLVLWPLQTIGAYPLRDDEAPLLVYGLMVTLLGLLVVHAVRRLGLRSRTTRGIVLTAVIAFAVPAVLTARTFHQIGAAWQGRYAAPFVVGIILLACAALDRHRSRLPRGVVVGGVAVLLLCELVSQWSVMTAQDWDPPPTVLLLLLALGAAGCWAAATQVFRPAVVPLPVAPHEDLVAGR</sequence>
<accession>A0A3N0CLC5</accession>
<evidence type="ECO:0000256" key="1">
    <source>
        <dbReference type="SAM" id="Phobius"/>
    </source>
</evidence>
<evidence type="ECO:0008006" key="4">
    <source>
        <dbReference type="Google" id="ProtNLM"/>
    </source>
</evidence>
<proteinExistence type="predicted"/>
<keyword evidence="3" id="KW-1185">Reference proteome</keyword>
<feature type="transmembrane region" description="Helical" evidence="1">
    <location>
        <begin position="136"/>
        <end position="157"/>
    </location>
</feature>
<feature type="transmembrane region" description="Helical" evidence="1">
    <location>
        <begin position="238"/>
        <end position="256"/>
    </location>
</feature>
<reference evidence="2 3" key="1">
    <citation type="submission" date="2018-11" db="EMBL/GenBank/DDBJ databases">
        <authorList>
            <person name="Li F."/>
        </authorList>
    </citation>
    <scope>NUCLEOTIDE SEQUENCE [LARGE SCALE GENOMIC DNA]</scope>
    <source>
        <strain evidence="2 3">Gsoil 097</strain>
    </source>
</reference>
<dbReference type="Pfam" id="PF09913">
    <property type="entry name" value="DUF2142"/>
    <property type="match status" value="1"/>
</dbReference>
<feature type="transmembrane region" description="Helical" evidence="1">
    <location>
        <begin position="393"/>
        <end position="409"/>
    </location>
</feature>